<evidence type="ECO:0000256" key="4">
    <source>
        <dbReference type="SAM" id="Phobius"/>
    </source>
</evidence>
<evidence type="ECO:0000313" key="6">
    <source>
        <dbReference type="EMBL" id="ACN46593.1"/>
    </source>
</evidence>
<feature type="transmembrane region" description="Helical" evidence="4">
    <location>
        <begin position="63"/>
        <end position="81"/>
    </location>
</feature>
<keyword evidence="4" id="KW-1133">Transmembrane helix</keyword>
<feature type="transmembrane region" description="Helical" evidence="4">
    <location>
        <begin position="20"/>
        <end position="43"/>
    </location>
</feature>
<reference evidence="6 7" key="1">
    <citation type="journal article" date="2009" name="PLoS ONE">
        <title>Salmonella paratyphi C: genetic divergence from Salmonella choleraesuis and pathogenic convergence with Salmonella typhi.</title>
        <authorList>
            <person name="Liu W.-Q."/>
            <person name="Feng Y."/>
            <person name="Wang Y."/>
            <person name="Zou Q.-H."/>
            <person name="Chen F."/>
            <person name="Guo J.-T."/>
            <person name="Peng Y.-H."/>
            <person name="Jin Y."/>
            <person name="Li Y.-G."/>
            <person name="Hu S.-N."/>
            <person name="Johnston R.N."/>
            <person name="Liu G.-R."/>
            <person name="Liu S.-L."/>
        </authorList>
    </citation>
    <scope>NUCLEOTIDE SEQUENCE [LARGE SCALE GENOMIC DNA]</scope>
    <source>
        <strain evidence="6 7">RKS4594</strain>
    </source>
</reference>
<evidence type="ECO:0000256" key="3">
    <source>
        <dbReference type="ARBA" id="ARBA00022729"/>
    </source>
</evidence>
<evidence type="ECO:0000256" key="1">
    <source>
        <dbReference type="ARBA" id="ARBA00005695"/>
    </source>
</evidence>
<protein>
    <submittedName>
        <fullName evidence="6">Putative substrate-binding transport protein</fullName>
    </submittedName>
</protein>
<keyword evidence="4" id="KW-0472">Membrane</keyword>
<keyword evidence="3" id="KW-0732">Signal</keyword>
<gene>
    <name evidence="6" type="ordered locus">SPC_2487</name>
</gene>
<dbReference type="PANTHER" id="PTHR30290:SF9">
    <property type="entry name" value="OLIGOPEPTIDE-BINDING PROTEIN APPA"/>
    <property type="match status" value="1"/>
</dbReference>
<keyword evidence="4" id="KW-0812">Transmembrane</keyword>
<dbReference type="Gene3D" id="3.10.105.10">
    <property type="entry name" value="Dipeptide-binding Protein, Domain 3"/>
    <property type="match status" value="1"/>
</dbReference>
<dbReference type="InterPro" id="IPR030678">
    <property type="entry name" value="Peptide/Ni-bd"/>
</dbReference>
<dbReference type="GO" id="GO:0030288">
    <property type="term" value="C:outer membrane-bounded periplasmic space"/>
    <property type="evidence" value="ECO:0007669"/>
    <property type="project" value="UniProtKB-ARBA"/>
</dbReference>
<dbReference type="KEGG" id="sei:SPC_2487"/>
<dbReference type="HOGENOM" id="CLU_017028_8_5_6"/>
<dbReference type="SUPFAM" id="SSF53850">
    <property type="entry name" value="Periplasmic binding protein-like II"/>
    <property type="match status" value="1"/>
</dbReference>
<accession>C0Q735</accession>
<proteinExistence type="inferred from homology"/>
<sequence>MALPTFVRMMFLKDRHTFCSASIFSLQMLAIMPSSGGLPTFMLRREKQKQRIIWDKLMIKGKLALVTCALTLVFTSSLFAASDTADGRTLKLAIGPEPTEGFDPMLGWSHGSYLLLHAPLLKQNADMSWGNLLTEKVDTSPDGKIWTLTLKPGLKFSDGSPLTAEDVVFTYNKAAKSGGKIDMGNFSHARALDARRIEMTLSHPQSTFVNVLGSLGIVPASRYDEKTFAREPIGAGPYRLVSFQPGQQLIVEANPWYAGKKNDFNRLVFVFLDEDNAYAAARSGQLGLVRIAPSMAVAPQQDNLKLWVRDSVENRGIVFPMVPAGKKDANGYPVGNDVTADVAIRRAINYAINRKQLAEQVMEGHAIPAYSAVQGLPWQNPSVIFSDGDIAKARAILEEAGWKINRAGVREKAGKEARLTLWYASGDSTRRDLAEAVRAMLQPLGIVVSLQSGSWETVERHMHANPTLFGWGSLDPMELFHHYSGKAAGVEYYNPGYYSNPAVEAHLKQAIDAPDWQKAIPFWQQVEWDGKQGAGVQGDAAWAWLLNIQHTYLANPCIDLGKGAPEIHGSWSVLNNLDDWTWTCR</sequence>
<dbReference type="PANTHER" id="PTHR30290">
    <property type="entry name" value="PERIPLASMIC BINDING COMPONENT OF ABC TRANSPORTER"/>
    <property type="match status" value="1"/>
</dbReference>
<dbReference type="FunFam" id="3.40.190.10:FF:000203">
    <property type="entry name" value="Dipeptide-binding ABC transporter, periplasmic substrate-binding component"/>
    <property type="match status" value="1"/>
</dbReference>
<dbReference type="Gene3D" id="3.40.190.10">
    <property type="entry name" value="Periplasmic binding protein-like II"/>
    <property type="match status" value="1"/>
</dbReference>
<dbReference type="EMBL" id="CP000857">
    <property type="protein sequence ID" value="ACN46593.1"/>
    <property type="molecule type" value="Genomic_DNA"/>
</dbReference>
<dbReference type="GO" id="GO:0043190">
    <property type="term" value="C:ATP-binding cassette (ABC) transporter complex"/>
    <property type="evidence" value="ECO:0007669"/>
    <property type="project" value="InterPro"/>
</dbReference>
<dbReference type="FunFam" id="3.10.105.10:FF:000009">
    <property type="entry name" value="ABC transporter substrate-binding protein"/>
    <property type="match status" value="1"/>
</dbReference>
<name>C0Q735_SALPC</name>
<dbReference type="InterPro" id="IPR000914">
    <property type="entry name" value="SBP_5_dom"/>
</dbReference>
<dbReference type="AlphaFoldDB" id="C0Q735"/>
<evidence type="ECO:0000259" key="5">
    <source>
        <dbReference type="Pfam" id="PF00496"/>
    </source>
</evidence>
<evidence type="ECO:0000313" key="7">
    <source>
        <dbReference type="Proteomes" id="UP000001599"/>
    </source>
</evidence>
<dbReference type="InterPro" id="IPR039424">
    <property type="entry name" value="SBP_5"/>
</dbReference>
<evidence type="ECO:0000256" key="2">
    <source>
        <dbReference type="ARBA" id="ARBA00022448"/>
    </source>
</evidence>
<comment type="similarity">
    <text evidence="1">Belongs to the bacterial solute-binding protein 5 family.</text>
</comment>
<dbReference type="Proteomes" id="UP000001599">
    <property type="component" value="Chromosome"/>
</dbReference>
<dbReference type="GO" id="GO:1904680">
    <property type="term" value="F:peptide transmembrane transporter activity"/>
    <property type="evidence" value="ECO:0007669"/>
    <property type="project" value="TreeGrafter"/>
</dbReference>
<dbReference type="CDD" id="cd08518">
    <property type="entry name" value="PBP2_NikA_DppA_OppA_like_19"/>
    <property type="match status" value="1"/>
</dbReference>
<dbReference type="GO" id="GO:0015833">
    <property type="term" value="P:peptide transport"/>
    <property type="evidence" value="ECO:0007669"/>
    <property type="project" value="TreeGrafter"/>
</dbReference>
<dbReference type="Pfam" id="PF00496">
    <property type="entry name" value="SBP_bac_5"/>
    <property type="match status" value="1"/>
</dbReference>
<dbReference type="PIRSF" id="PIRSF002741">
    <property type="entry name" value="MppA"/>
    <property type="match status" value="1"/>
</dbReference>
<organism evidence="6 7">
    <name type="scientific">Salmonella paratyphi C (strain RKS4594)</name>
    <dbReference type="NCBI Taxonomy" id="476213"/>
    <lineage>
        <taxon>Bacteria</taxon>
        <taxon>Pseudomonadati</taxon>
        <taxon>Pseudomonadota</taxon>
        <taxon>Gammaproteobacteria</taxon>
        <taxon>Enterobacterales</taxon>
        <taxon>Enterobacteriaceae</taxon>
        <taxon>Salmonella</taxon>
    </lineage>
</organism>
<keyword evidence="2" id="KW-0813">Transport</keyword>
<feature type="domain" description="Solute-binding protein family 5" evidence="5">
    <location>
        <begin position="132"/>
        <end position="486"/>
    </location>
</feature>